<dbReference type="GO" id="GO:0008081">
    <property type="term" value="F:phosphoric diester hydrolase activity"/>
    <property type="evidence" value="ECO:0007669"/>
    <property type="project" value="UniProtKB-ARBA"/>
</dbReference>
<dbReference type="InterPro" id="IPR052020">
    <property type="entry name" value="Cyclic_di-GMP/3'3'-cGAMP_PDE"/>
</dbReference>
<dbReference type="InterPro" id="IPR037522">
    <property type="entry name" value="HD_GYP_dom"/>
</dbReference>
<dbReference type="EMBL" id="CP060820">
    <property type="protein sequence ID" value="QNP39501.1"/>
    <property type="molecule type" value="Genomic_DNA"/>
</dbReference>
<dbReference type="PROSITE" id="PS51832">
    <property type="entry name" value="HD_GYP"/>
    <property type="match status" value="1"/>
</dbReference>
<dbReference type="GO" id="GO:0006355">
    <property type="term" value="P:regulation of DNA-templated transcription"/>
    <property type="evidence" value="ECO:0007669"/>
    <property type="project" value="InterPro"/>
</dbReference>
<keyword evidence="4" id="KW-1185">Reference proteome</keyword>
<accession>A0A7H0FTY5</accession>
<dbReference type="Gene3D" id="1.10.10.10">
    <property type="entry name" value="Winged helix-like DNA-binding domain superfamily/Winged helix DNA-binding domain"/>
    <property type="match status" value="1"/>
</dbReference>
<reference evidence="3 4" key="1">
    <citation type="submission" date="2020-08" db="EMBL/GenBank/DDBJ databases">
        <title>Lysobacter sp. II4 sp. nov., isolated from soil.</title>
        <authorList>
            <person name="Woo C.Y."/>
            <person name="Kim J."/>
        </authorList>
    </citation>
    <scope>NUCLEOTIDE SEQUENCE [LARGE SCALE GENOMIC DNA]</scope>
    <source>
        <strain evidence="3 4">II4</strain>
    </source>
</reference>
<dbReference type="InterPro" id="IPR016032">
    <property type="entry name" value="Sig_transdc_resp-reg_C-effctor"/>
</dbReference>
<dbReference type="SUPFAM" id="SSF109604">
    <property type="entry name" value="HD-domain/PDEase-like"/>
    <property type="match status" value="1"/>
</dbReference>
<dbReference type="Pfam" id="PF13487">
    <property type="entry name" value="HD_5"/>
    <property type="match status" value="1"/>
</dbReference>
<dbReference type="CDD" id="cd06170">
    <property type="entry name" value="LuxR_C_like"/>
    <property type="match status" value="1"/>
</dbReference>
<gene>
    <name evidence="3" type="ORF">H8B22_08115</name>
</gene>
<dbReference type="GO" id="GO:0003677">
    <property type="term" value="F:DNA binding"/>
    <property type="evidence" value="ECO:0007669"/>
    <property type="project" value="InterPro"/>
</dbReference>
<dbReference type="InterPro" id="IPR000792">
    <property type="entry name" value="Tscrpt_reg_LuxR_C"/>
</dbReference>
<dbReference type="PANTHER" id="PTHR45228">
    <property type="entry name" value="CYCLIC DI-GMP PHOSPHODIESTERASE TM_0186-RELATED"/>
    <property type="match status" value="1"/>
</dbReference>
<dbReference type="InterPro" id="IPR036388">
    <property type="entry name" value="WH-like_DNA-bd_sf"/>
</dbReference>
<dbReference type="InterPro" id="IPR003607">
    <property type="entry name" value="HD/PDEase_dom"/>
</dbReference>
<evidence type="ECO:0000313" key="4">
    <source>
        <dbReference type="Proteomes" id="UP000516018"/>
    </source>
</evidence>
<dbReference type="SMART" id="SM00421">
    <property type="entry name" value="HTH_LUXR"/>
    <property type="match status" value="1"/>
</dbReference>
<organism evidence="3 4">
    <name type="scientific">Agrilutibacter terrestris</name>
    <dbReference type="NCBI Taxonomy" id="2865112"/>
    <lineage>
        <taxon>Bacteria</taxon>
        <taxon>Pseudomonadati</taxon>
        <taxon>Pseudomonadota</taxon>
        <taxon>Gammaproteobacteria</taxon>
        <taxon>Lysobacterales</taxon>
        <taxon>Lysobacteraceae</taxon>
        <taxon>Agrilutibacter</taxon>
    </lineage>
</organism>
<dbReference type="PROSITE" id="PS50043">
    <property type="entry name" value="HTH_LUXR_2"/>
    <property type="match status" value="1"/>
</dbReference>
<dbReference type="PRINTS" id="PR00038">
    <property type="entry name" value="HTHLUXR"/>
</dbReference>
<name>A0A7H0FTY5_9GAMM</name>
<evidence type="ECO:0000259" key="1">
    <source>
        <dbReference type="PROSITE" id="PS50043"/>
    </source>
</evidence>
<feature type="domain" description="HD-GYP" evidence="2">
    <location>
        <begin position="249"/>
        <end position="444"/>
    </location>
</feature>
<dbReference type="CDD" id="cd00077">
    <property type="entry name" value="HDc"/>
    <property type="match status" value="1"/>
</dbReference>
<evidence type="ECO:0000313" key="3">
    <source>
        <dbReference type="EMBL" id="QNP39501.1"/>
    </source>
</evidence>
<dbReference type="AlphaFoldDB" id="A0A7H0FTY5"/>
<dbReference type="Proteomes" id="UP000516018">
    <property type="component" value="Chromosome"/>
</dbReference>
<feature type="domain" description="HTH luxR-type" evidence="1">
    <location>
        <begin position="441"/>
        <end position="506"/>
    </location>
</feature>
<dbReference type="Gene3D" id="1.10.3210.10">
    <property type="entry name" value="Hypothetical protein af1432"/>
    <property type="match status" value="2"/>
</dbReference>
<proteinExistence type="predicted"/>
<sequence length="508" mass="53690">MTELGRGRGGARLPAPLARYSDVDVSAVPLLDVVRALAFVGDLAMGQPIDHSPRAAWLAGQLARAVGNDDAGHREASAVALLRWSGCTANAPEFAQLFGDDVAGRKALLAIQSSGSGFRSGTQHKGSAFRALSRIHCEVAGDIAAQLGLDESTQFALRHLFESHDGSGAPDGLRGEQVPAAVYMAALAGDLEIFHRLYGLEQACKLIGQRADTLYPRALANAVVANAAHWLAALAEDPTLSGPCALDAAFTERTTSLEILAHVIDLKLPWMTGYSRTVAQLASHAAVQLGLGAHSQQALHRAALIHGMGRATVPNLIWETAGKLPPSAWERVRLVPYWTGRAARQIGSLADAAEIASYAYERPDGSGYFREAKAGGIPIEGRILAAAAALAALRVARPWREAFAEDAAGALLMAEATAGRHDAEVVRALLQKSRNTARAPAVPPGGLLTERERDVLRWISLGASNKTAAQKLSISPSTVRTHVESVFRKLECSTRAAATLKATQLGLL</sequence>
<evidence type="ECO:0000259" key="2">
    <source>
        <dbReference type="PROSITE" id="PS51832"/>
    </source>
</evidence>
<dbReference type="SUPFAM" id="SSF46894">
    <property type="entry name" value="C-terminal effector domain of the bipartite response regulators"/>
    <property type="match status" value="1"/>
</dbReference>
<protein>
    <submittedName>
        <fullName evidence="3">LuxR family transcriptional regulator</fullName>
    </submittedName>
</protein>
<dbReference type="Pfam" id="PF00196">
    <property type="entry name" value="GerE"/>
    <property type="match status" value="1"/>
</dbReference>
<dbReference type="KEGG" id="lsx:H8B22_08115"/>